<comment type="caution">
    <text evidence="1">The sequence shown here is derived from an EMBL/GenBank/DDBJ whole genome shotgun (WGS) entry which is preliminary data.</text>
</comment>
<dbReference type="AlphaFoldDB" id="A0ABD1QD25"/>
<gene>
    <name evidence="1" type="ORF">Fot_49767</name>
</gene>
<protein>
    <submittedName>
        <fullName evidence="1">Uncharacterized protein</fullName>
    </submittedName>
</protein>
<accession>A0ABD1QD25</accession>
<evidence type="ECO:0000313" key="2">
    <source>
        <dbReference type="Proteomes" id="UP001604277"/>
    </source>
</evidence>
<dbReference type="EMBL" id="JBFOLJ010000015">
    <property type="protein sequence ID" value="KAL2474031.1"/>
    <property type="molecule type" value="Genomic_DNA"/>
</dbReference>
<reference evidence="2" key="1">
    <citation type="submission" date="2024-07" db="EMBL/GenBank/DDBJ databases">
        <title>Two chromosome-level genome assemblies of Korean endemic species Abeliophyllum distichum and Forsythia ovata (Oleaceae).</title>
        <authorList>
            <person name="Jang H."/>
        </authorList>
    </citation>
    <scope>NUCLEOTIDE SEQUENCE [LARGE SCALE GENOMIC DNA]</scope>
</reference>
<keyword evidence="2" id="KW-1185">Reference proteome</keyword>
<name>A0ABD1QD25_9LAMI</name>
<sequence length="174" mass="20199">MDGNRSRLSEALGRLNNLQGSYKFERVYFLFSVDAMLKRDVDRQFLVDSGLYESAEEFAKREGVLSRLKQYQSMTISDRAGALEQEVESNHTELHMGLDTLRNEFQQMHADVMEKFDLVLRTWESQERERKEKGLSQTKSAEPSSNSVEESTYVARLFDICYCGCCCAYINWMV</sequence>
<dbReference type="Proteomes" id="UP001604277">
    <property type="component" value="Unassembled WGS sequence"/>
</dbReference>
<proteinExistence type="predicted"/>
<organism evidence="1 2">
    <name type="scientific">Forsythia ovata</name>
    <dbReference type="NCBI Taxonomy" id="205694"/>
    <lineage>
        <taxon>Eukaryota</taxon>
        <taxon>Viridiplantae</taxon>
        <taxon>Streptophyta</taxon>
        <taxon>Embryophyta</taxon>
        <taxon>Tracheophyta</taxon>
        <taxon>Spermatophyta</taxon>
        <taxon>Magnoliopsida</taxon>
        <taxon>eudicotyledons</taxon>
        <taxon>Gunneridae</taxon>
        <taxon>Pentapetalae</taxon>
        <taxon>asterids</taxon>
        <taxon>lamiids</taxon>
        <taxon>Lamiales</taxon>
        <taxon>Oleaceae</taxon>
        <taxon>Forsythieae</taxon>
        <taxon>Forsythia</taxon>
    </lineage>
</organism>
<evidence type="ECO:0000313" key="1">
    <source>
        <dbReference type="EMBL" id="KAL2474031.1"/>
    </source>
</evidence>